<keyword evidence="4" id="KW-1185">Reference proteome</keyword>
<dbReference type="InterPro" id="IPR022059">
    <property type="entry name" value="DUF3615"/>
</dbReference>
<feature type="domain" description="DUF3615" evidence="2">
    <location>
        <begin position="113"/>
        <end position="229"/>
    </location>
</feature>
<evidence type="ECO:0000313" key="3">
    <source>
        <dbReference type="EnsemblPlants" id="TuG1812G0700000997.01.T01"/>
    </source>
</evidence>
<dbReference type="PANTHER" id="PTHR33326:SF45">
    <property type="entry name" value="OS05G0477500 PROTEIN"/>
    <property type="match status" value="1"/>
</dbReference>
<accession>A0A8R7V0M4</accession>
<reference evidence="3" key="2">
    <citation type="submission" date="2018-03" db="EMBL/GenBank/DDBJ databases">
        <title>The Triticum urartu genome reveals the dynamic nature of wheat genome evolution.</title>
        <authorList>
            <person name="Ling H."/>
            <person name="Ma B."/>
            <person name="Shi X."/>
            <person name="Liu H."/>
            <person name="Dong L."/>
            <person name="Sun H."/>
            <person name="Cao Y."/>
            <person name="Gao Q."/>
            <person name="Zheng S."/>
            <person name="Li Y."/>
            <person name="Yu Y."/>
            <person name="Du H."/>
            <person name="Qi M."/>
            <person name="Li Y."/>
            <person name="Yu H."/>
            <person name="Cui Y."/>
            <person name="Wang N."/>
            <person name="Chen C."/>
            <person name="Wu H."/>
            <person name="Zhao Y."/>
            <person name="Zhang J."/>
            <person name="Li Y."/>
            <person name="Zhou W."/>
            <person name="Zhang B."/>
            <person name="Hu W."/>
            <person name="Eijk M."/>
            <person name="Tang J."/>
            <person name="Witsenboer H."/>
            <person name="Zhao S."/>
            <person name="Li Z."/>
            <person name="Zhang A."/>
            <person name="Wang D."/>
            <person name="Liang C."/>
        </authorList>
    </citation>
    <scope>NUCLEOTIDE SEQUENCE [LARGE SCALE GENOMIC DNA]</scope>
    <source>
        <strain evidence="3">cv. G1812</strain>
    </source>
</reference>
<dbReference type="Pfam" id="PF12274">
    <property type="entry name" value="DUF3615"/>
    <property type="match status" value="1"/>
</dbReference>
<protein>
    <recommendedName>
        <fullName evidence="2">DUF3615 domain-containing protein</fullName>
    </recommendedName>
</protein>
<name>A0A8R7V0M4_TRIUA</name>
<reference evidence="4" key="1">
    <citation type="journal article" date="2013" name="Nature">
        <title>Draft genome of the wheat A-genome progenitor Triticum urartu.</title>
        <authorList>
            <person name="Ling H.Q."/>
            <person name="Zhao S."/>
            <person name="Liu D."/>
            <person name="Wang J."/>
            <person name="Sun H."/>
            <person name="Zhang C."/>
            <person name="Fan H."/>
            <person name="Li D."/>
            <person name="Dong L."/>
            <person name="Tao Y."/>
            <person name="Gao C."/>
            <person name="Wu H."/>
            <person name="Li Y."/>
            <person name="Cui Y."/>
            <person name="Guo X."/>
            <person name="Zheng S."/>
            <person name="Wang B."/>
            <person name="Yu K."/>
            <person name="Liang Q."/>
            <person name="Yang W."/>
            <person name="Lou X."/>
            <person name="Chen J."/>
            <person name="Feng M."/>
            <person name="Jian J."/>
            <person name="Zhang X."/>
            <person name="Luo G."/>
            <person name="Jiang Y."/>
            <person name="Liu J."/>
            <person name="Wang Z."/>
            <person name="Sha Y."/>
            <person name="Zhang B."/>
            <person name="Wu H."/>
            <person name="Tang D."/>
            <person name="Shen Q."/>
            <person name="Xue P."/>
            <person name="Zou S."/>
            <person name="Wang X."/>
            <person name="Liu X."/>
            <person name="Wang F."/>
            <person name="Yang Y."/>
            <person name="An X."/>
            <person name="Dong Z."/>
            <person name="Zhang K."/>
            <person name="Zhang X."/>
            <person name="Luo M.C."/>
            <person name="Dvorak J."/>
            <person name="Tong Y."/>
            <person name="Wang J."/>
            <person name="Yang H."/>
            <person name="Li Z."/>
            <person name="Wang D."/>
            <person name="Zhang A."/>
            <person name="Wang J."/>
        </authorList>
    </citation>
    <scope>NUCLEOTIDE SEQUENCE</scope>
    <source>
        <strain evidence="4">cv. G1812</strain>
    </source>
</reference>
<proteinExistence type="predicted"/>
<evidence type="ECO:0000256" key="1">
    <source>
        <dbReference type="SAM" id="MobiDB-lite"/>
    </source>
</evidence>
<evidence type="ECO:0000313" key="4">
    <source>
        <dbReference type="Proteomes" id="UP000015106"/>
    </source>
</evidence>
<feature type="region of interest" description="Disordered" evidence="1">
    <location>
        <begin position="1"/>
        <end position="34"/>
    </location>
</feature>
<organism evidence="3 4">
    <name type="scientific">Triticum urartu</name>
    <name type="common">Red wild einkorn</name>
    <name type="synonym">Crithodium urartu</name>
    <dbReference type="NCBI Taxonomy" id="4572"/>
    <lineage>
        <taxon>Eukaryota</taxon>
        <taxon>Viridiplantae</taxon>
        <taxon>Streptophyta</taxon>
        <taxon>Embryophyta</taxon>
        <taxon>Tracheophyta</taxon>
        <taxon>Spermatophyta</taxon>
        <taxon>Magnoliopsida</taxon>
        <taxon>Liliopsida</taxon>
        <taxon>Poales</taxon>
        <taxon>Poaceae</taxon>
        <taxon>BOP clade</taxon>
        <taxon>Pooideae</taxon>
        <taxon>Triticodae</taxon>
        <taxon>Triticeae</taxon>
        <taxon>Triticinae</taxon>
        <taxon>Triticum</taxon>
    </lineage>
</organism>
<dbReference type="PANTHER" id="PTHR33326">
    <property type="entry name" value="OS05G0543800 PROTEIN"/>
    <property type="match status" value="1"/>
</dbReference>
<dbReference type="EnsemblPlants" id="TuG1812G0700000997.01.T01">
    <property type="protein sequence ID" value="TuG1812G0700000997.01.T01"/>
    <property type="gene ID" value="TuG1812G0700000997.01"/>
</dbReference>
<dbReference type="AlphaFoldDB" id="A0A8R7V0M4"/>
<sequence>MSPWDDGYTSPSSPSYAREVEQYRQQRGLHDDDQDVTLDCLYSAPGSSDGSGIFGREPSFKYEDPVLNTESKDFAYDALVDDYMDAVAKTWRNANPNLKVDKDAHEKQTIRFAELALKRYNKNKNNKVKYALVEAIDGGAIWEDSEIYAHVNFYAKAKNGPKKHDGKVLVFAELHQVGRRLNAMVLTCFRFLDESNQLCGRYDQPRNSLIMQNQDPGHCYACTDIIKHPDGSCYKAGHIVCTLYYLDNYTVV</sequence>
<reference evidence="3" key="3">
    <citation type="submission" date="2022-06" db="UniProtKB">
        <authorList>
            <consortium name="EnsemblPlants"/>
        </authorList>
    </citation>
    <scope>IDENTIFICATION</scope>
</reference>
<feature type="compositionally biased region" description="Basic and acidic residues" evidence="1">
    <location>
        <begin position="18"/>
        <end position="31"/>
    </location>
</feature>
<dbReference type="Gramene" id="TuG1812G0700000997.01.T01">
    <property type="protein sequence ID" value="TuG1812G0700000997.01.T01"/>
    <property type="gene ID" value="TuG1812G0700000997.01"/>
</dbReference>
<dbReference type="Proteomes" id="UP000015106">
    <property type="component" value="Chromosome 7"/>
</dbReference>
<evidence type="ECO:0000259" key="2">
    <source>
        <dbReference type="Pfam" id="PF12274"/>
    </source>
</evidence>